<keyword evidence="4" id="KW-1185">Reference proteome</keyword>
<feature type="signal peptide" evidence="2">
    <location>
        <begin position="1"/>
        <end position="19"/>
    </location>
</feature>
<evidence type="ECO:0000256" key="2">
    <source>
        <dbReference type="SAM" id="SignalP"/>
    </source>
</evidence>
<feature type="compositionally biased region" description="Pro residues" evidence="1">
    <location>
        <begin position="100"/>
        <end position="114"/>
    </location>
</feature>
<evidence type="ECO:0000313" key="4">
    <source>
        <dbReference type="Proteomes" id="UP000078113"/>
    </source>
</evidence>
<comment type="caution">
    <text evidence="3">The sequence shown here is derived from an EMBL/GenBank/DDBJ whole genome shotgun (WGS) entry which is preliminary data.</text>
</comment>
<feature type="compositionally biased region" description="Pro residues" evidence="1">
    <location>
        <begin position="124"/>
        <end position="134"/>
    </location>
</feature>
<protein>
    <submittedName>
        <fullName evidence="3">Uncharacterized protein</fullName>
    </submittedName>
</protein>
<sequence>MIVLAMLKVAAISALMVQAIPLRSQPGGTSTQPTVVNAEKRVNLPLNWIVPTVATAGAIDHLISERPARLEQPRPESPPRNPWDAPSPPRPPQVGNIAPPNSPINSPPQSPPREPINLGSVSPGTPPSTPPPSPSHDSFMQVLEEDFAAHGQDFITHLRLPRNFADNIQLVNSASSS</sequence>
<dbReference type="EMBL" id="LWDG02000014">
    <property type="protein sequence ID" value="KAE8271624.1"/>
    <property type="molecule type" value="Genomic_DNA"/>
</dbReference>
<feature type="region of interest" description="Disordered" evidence="1">
    <location>
        <begin position="66"/>
        <end position="139"/>
    </location>
</feature>
<accession>A0A8X7NE91</accession>
<proteinExistence type="predicted"/>
<name>A0A8X7NE91_9BASI</name>
<organism evidence="3 4">
    <name type="scientific">Tilletia walkeri</name>
    <dbReference type="NCBI Taxonomy" id="117179"/>
    <lineage>
        <taxon>Eukaryota</taxon>
        <taxon>Fungi</taxon>
        <taxon>Dikarya</taxon>
        <taxon>Basidiomycota</taxon>
        <taxon>Ustilaginomycotina</taxon>
        <taxon>Exobasidiomycetes</taxon>
        <taxon>Tilletiales</taxon>
        <taxon>Tilletiaceae</taxon>
        <taxon>Tilletia</taxon>
    </lineage>
</organism>
<feature type="chain" id="PRO_5036450982" evidence="2">
    <location>
        <begin position="20"/>
        <end position="177"/>
    </location>
</feature>
<reference evidence="3" key="1">
    <citation type="submission" date="2016-04" db="EMBL/GenBank/DDBJ databases">
        <authorList>
            <person name="Nguyen H.D."/>
            <person name="Samba Siva P."/>
            <person name="Cullis J."/>
            <person name="Levesque C.A."/>
            <person name="Hambleton S."/>
        </authorList>
    </citation>
    <scope>NUCLEOTIDE SEQUENCE</scope>
    <source>
        <strain evidence="3">DAOMC 236422</strain>
    </source>
</reference>
<dbReference type="Proteomes" id="UP000078113">
    <property type="component" value="Unassembled WGS sequence"/>
</dbReference>
<gene>
    <name evidence="3" type="ORF">A4X09_0g743</name>
</gene>
<evidence type="ECO:0000256" key="1">
    <source>
        <dbReference type="SAM" id="MobiDB-lite"/>
    </source>
</evidence>
<dbReference type="AlphaFoldDB" id="A0A8X7NE91"/>
<feature type="compositionally biased region" description="Pro residues" evidence="1">
    <location>
        <begin position="75"/>
        <end position="92"/>
    </location>
</feature>
<evidence type="ECO:0000313" key="3">
    <source>
        <dbReference type="EMBL" id="KAE8271624.1"/>
    </source>
</evidence>
<reference evidence="3" key="2">
    <citation type="journal article" date="2019" name="IMA Fungus">
        <title>Genome sequencing and comparison of five Tilletia species to identify candidate genes for the detection of regulated species infecting wheat.</title>
        <authorList>
            <person name="Nguyen H.D.T."/>
            <person name="Sultana T."/>
            <person name="Kesanakurti P."/>
            <person name="Hambleton S."/>
        </authorList>
    </citation>
    <scope>NUCLEOTIDE SEQUENCE</scope>
    <source>
        <strain evidence="3">DAOMC 236422</strain>
    </source>
</reference>
<keyword evidence="2" id="KW-0732">Signal</keyword>